<dbReference type="Pfam" id="PF07731">
    <property type="entry name" value="Cu-oxidase_2"/>
    <property type="match status" value="1"/>
</dbReference>
<dbReference type="SUPFAM" id="SSF49503">
    <property type="entry name" value="Cupredoxins"/>
    <property type="match status" value="3"/>
</dbReference>
<protein>
    <recommendedName>
        <fullName evidence="4 13">Laccase</fullName>
        <ecNumber evidence="4 13">1.10.3.2</ecNumber>
    </recommendedName>
    <alternativeName>
        <fullName evidence="13">Benzenediol:oxygen oxidoreductase</fullName>
    </alternativeName>
    <alternativeName>
        <fullName evidence="13">Diphenol oxidase</fullName>
    </alternativeName>
    <alternativeName>
        <fullName evidence="13">Urishiol oxidase</fullName>
    </alternativeName>
</protein>
<dbReference type="InterPro" id="IPR034288">
    <property type="entry name" value="CuRO_1_LCC"/>
</dbReference>
<dbReference type="GO" id="GO:0005507">
    <property type="term" value="F:copper ion binding"/>
    <property type="evidence" value="ECO:0007669"/>
    <property type="project" value="InterPro"/>
</dbReference>
<evidence type="ECO:0000256" key="10">
    <source>
        <dbReference type="ARBA" id="ARBA00023008"/>
    </source>
</evidence>
<evidence type="ECO:0000256" key="4">
    <source>
        <dbReference type="ARBA" id="ARBA00012297"/>
    </source>
</evidence>
<keyword evidence="11" id="KW-0325">Glycoprotein</keyword>
<feature type="domain" description="Plastocyanin-like" evidence="14">
    <location>
        <begin position="163"/>
        <end position="316"/>
    </location>
</feature>
<reference evidence="18" key="2">
    <citation type="submission" date="2025-08" db="UniProtKB">
        <authorList>
            <consortium name="RefSeq"/>
        </authorList>
    </citation>
    <scope>IDENTIFICATION</scope>
    <source>
        <tissue evidence="18">Leaf</tissue>
    </source>
</reference>
<dbReference type="InterPro" id="IPR045087">
    <property type="entry name" value="Cu-oxidase_fam"/>
</dbReference>
<keyword evidence="6 13" id="KW-0964">Secreted</keyword>
<sequence>MVLISSHKTWPFLSWAILVAQLLCMARCDVHFYDFILKETSVTKLCETKSIMTVNDSFPGPTIEVQKGDTVFVNVHNHGDYGVTLHWHGVKQPRNPWSDGPEFITQCVIGPETNFTYEVIFSDEEGTLWWHAHSDWTRATVHGAIVISREPGKSYPFPEPDDDKVIMIAAWYTGDLKELVDEAMKDGTDLPHSDGYAINGELGDFCTCSQETTHHWYVDYGKTYLLRIVNAVMNAELFFAIANHNLTVVGMDGGYVKPIATTYIMISPGQTMDVLLTANQPLGRYYIATRQYSSEDAEVTGFDHSIGSAILQYRGNYSLPSPPVFPNATLPLYLDFGAALRFTNQLRSLASEDHPVDVPGDVSTRMFITVSMGEIYCPNSSCTSVSGNKLGSSLNNVSWVNPSLDVLSAYYRNLSGSYTADFPDWPPSIYNFTGDDLPDSVDMTYQGTKVKVLNYNETVEIVFQGTNVLEGSVNHPMHLHGHSFYIVGIGHGNFDNETDPGTYNLADPPHVNTFGVPKNGWLAIRFTANNPGVWFRHCHLDRHMSWGMDTAFIVKDGGTPETSLRSPPAHMPPCMDMGSYDISMQTSSIDRVEMQQL</sequence>
<dbReference type="InterPro" id="IPR011707">
    <property type="entry name" value="Cu-oxidase-like_N"/>
</dbReference>
<keyword evidence="17" id="KW-1185">Reference proteome</keyword>
<feature type="chain" id="PRO_5045006632" description="Laccase" evidence="13">
    <location>
        <begin position="29"/>
        <end position="597"/>
    </location>
</feature>
<evidence type="ECO:0000313" key="18">
    <source>
        <dbReference type="RefSeq" id="XP_030517456.2"/>
    </source>
</evidence>
<dbReference type="RefSeq" id="XP_030517456.2">
    <property type="nucleotide sequence ID" value="XM_030661596.2"/>
</dbReference>
<evidence type="ECO:0000256" key="6">
    <source>
        <dbReference type="ARBA" id="ARBA00022525"/>
    </source>
</evidence>
<keyword evidence="9 13" id="KW-0560">Oxidoreductase</keyword>
<dbReference type="GO" id="GO:0046274">
    <property type="term" value="P:lignin catabolic process"/>
    <property type="evidence" value="ECO:0007669"/>
    <property type="project" value="UniProtKB-KW"/>
</dbReference>
<dbReference type="InterPro" id="IPR002355">
    <property type="entry name" value="Cu_oxidase_Cu_BS"/>
</dbReference>
<dbReference type="InterPro" id="IPR034289">
    <property type="entry name" value="CuRO_3_LCC"/>
</dbReference>
<keyword evidence="13" id="KW-0732">Signal</keyword>
<dbReference type="CDD" id="cd13897">
    <property type="entry name" value="CuRO_3_LCC_plant"/>
    <property type="match status" value="1"/>
</dbReference>
<dbReference type="GO" id="GO:0052716">
    <property type="term" value="F:hydroquinone:oxygen oxidoreductase activity"/>
    <property type="evidence" value="ECO:0007669"/>
    <property type="project" value="UniProtKB-EC"/>
</dbReference>
<gene>
    <name evidence="18" type="primary">LOC115730985</name>
</gene>
<evidence type="ECO:0000256" key="5">
    <source>
        <dbReference type="ARBA" id="ARBA00022523"/>
    </source>
</evidence>
<evidence type="ECO:0000256" key="11">
    <source>
        <dbReference type="ARBA" id="ARBA00023180"/>
    </source>
</evidence>
<evidence type="ECO:0000256" key="12">
    <source>
        <dbReference type="ARBA" id="ARBA00023185"/>
    </source>
</evidence>
<evidence type="ECO:0000256" key="9">
    <source>
        <dbReference type="ARBA" id="ARBA00023002"/>
    </source>
</evidence>
<name>A0A8B8N4X2_9MYRT</name>
<dbReference type="Pfam" id="PF07732">
    <property type="entry name" value="Cu-oxidase_3"/>
    <property type="match status" value="1"/>
</dbReference>
<dbReference type="NCBIfam" id="TIGR03389">
    <property type="entry name" value="laccase"/>
    <property type="match status" value="1"/>
</dbReference>
<proteinExistence type="inferred from homology"/>
<keyword evidence="10 13" id="KW-0186">Copper</keyword>
<evidence type="ECO:0000259" key="15">
    <source>
        <dbReference type="Pfam" id="PF07731"/>
    </source>
</evidence>
<comment type="similarity">
    <text evidence="3 13">Belongs to the multicopper oxidase family.</text>
</comment>
<dbReference type="PANTHER" id="PTHR11709">
    <property type="entry name" value="MULTI-COPPER OXIDASE"/>
    <property type="match status" value="1"/>
</dbReference>
<organism evidence="17 18">
    <name type="scientific">Rhodamnia argentea</name>
    <dbReference type="NCBI Taxonomy" id="178133"/>
    <lineage>
        <taxon>Eukaryota</taxon>
        <taxon>Viridiplantae</taxon>
        <taxon>Streptophyta</taxon>
        <taxon>Embryophyta</taxon>
        <taxon>Tracheophyta</taxon>
        <taxon>Spermatophyta</taxon>
        <taxon>Magnoliopsida</taxon>
        <taxon>eudicotyledons</taxon>
        <taxon>Gunneridae</taxon>
        <taxon>Pentapetalae</taxon>
        <taxon>rosids</taxon>
        <taxon>malvids</taxon>
        <taxon>Myrtales</taxon>
        <taxon>Myrtaceae</taxon>
        <taxon>Myrtoideae</taxon>
        <taxon>Myrteae</taxon>
        <taxon>Australasian group</taxon>
        <taxon>Rhodamnia</taxon>
    </lineage>
</organism>
<reference evidence="17" key="1">
    <citation type="submission" date="2025-05" db="UniProtKB">
        <authorList>
            <consortium name="RefSeq"/>
        </authorList>
    </citation>
    <scope>NUCLEOTIDE SEQUENCE [LARGE SCALE GENOMIC DNA]</scope>
</reference>
<comment type="function">
    <text evidence="13">Lignin degradation and detoxification of lignin-derived products.</text>
</comment>
<evidence type="ECO:0000313" key="17">
    <source>
        <dbReference type="Proteomes" id="UP000827889"/>
    </source>
</evidence>
<dbReference type="CDD" id="cd13849">
    <property type="entry name" value="CuRO_1_LCC_plant"/>
    <property type="match status" value="1"/>
</dbReference>
<dbReference type="InterPro" id="IPR034285">
    <property type="entry name" value="CuRO_2_LCC"/>
</dbReference>
<dbReference type="Gene3D" id="2.60.40.420">
    <property type="entry name" value="Cupredoxins - blue copper proteins"/>
    <property type="match status" value="3"/>
</dbReference>
<feature type="signal peptide" evidence="13">
    <location>
        <begin position="1"/>
        <end position="28"/>
    </location>
</feature>
<dbReference type="KEGG" id="rarg:115730985"/>
<evidence type="ECO:0000256" key="13">
    <source>
        <dbReference type="RuleBase" id="RU361119"/>
    </source>
</evidence>
<keyword evidence="12 13" id="KW-0439">Lignin degradation</keyword>
<comment type="subcellular location">
    <subcellularLocation>
        <location evidence="2 13">Secreted</location>
        <location evidence="2 13">Extracellular space</location>
        <location evidence="2 13">Apoplast</location>
    </subcellularLocation>
</comment>
<evidence type="ECO:0000256" key="1">
    <source>
        <dbReference type="ARBA" id="ARBA00000349"/>
    </source>
</evidence>
<dbReference type="Proteomes" id="UP000827889">
    <property type="component" value="Chromosome 2"/>
</dbReference>
<comment type="catalytic activity">
    <reaction evidence="1 13">
        <text>4 hydroquinone + O2 = 4 benzosemiquinone + 2 H2O</text>
        <dbReference type="Rhea" id="RHEA:11276"/>
        <dbReference type="ChEBI" id="CHEBI:15377"/>
        <dbReference type="ChEBI" id="CHEBI:15379"/>
        <dbReference type="ChEBI" id="CHEBI:17594"/>
        <dbReference type="ChEBI" id="CHEBI:17977"/>
        <dbReference type="EC" id="1.10.3.2"/>
    </reaction>
</comment>
<dbReference type="AlphaFoldDB" id="A0A8B8N4X2"/>
<dbReference type="PANTHER" id="PTHR11709:SF261">
    <property type="entry name" value="LACCASE"/>
    <property type="match status" value="1"/>
</dbReference>
<keyword evidence="7 13" id="KW-0479">Metal-binding</keyword>
<dbReference type="InterPro" id="IPR017761">
    <property type="entry name" value="Laccase"/>
</dbReference>
<keyword evidence="5 13" id="KW-0052">Apoplast</keyword>
<evidence type="ECO:0000256" key="2">
    <source>
        <dbReference type="ARBA" id="ARBA00004271"/>
    </source>
</evidence>
<dbReference type="InterPro" id="IPR001117">
    <property type="entry name" value="Cu-oxidase_2nd"/>
</dbReference>
<dbReference type="GeneID" id="115730985"/>
<dbReference type="CDD" id="cd13875">
    <property type="entry name" value="CuRO_2_LCC_plant"/>
    <property type="match status" value="1"/>
</dbReference>
<dbReference type="PROSITE" id="PS00080">
    <property type="entry name" value="MULTICOPPER_OXIDASE2"/>
    <property type="match status" value="1"/>
</dbReference>
<evidence type="ECO:0000256" key="7">
    <source>
        <dbReference type="ARBA" id="ARBA00022723"/>
    </source>
</evidence>
<dbReference type="InterPro" id="IPR011706">
    <property type="entry name" value="Cu-oxidase_C"/>
</dbReference>
<accession>A0A8B8N4X2</accession>
<feature type="domain" description="Plastocyanin-like" evidence="16">
    <location>
        <begin position="38"/>
        <end position="150"/>
    </location>
</feature>
<evidence type="ECO:0000256" key="8">
    <source>
        <dbReference type="ARBA" id="ARBA00022737"/>
    </source>
</evidence>
<feature type="domain" description="Plastocyanin-like" evidence="15">
    <location>
        <begin position="423"/>
        <end position="556"/>
    </location>
</feature>
<dbReference type="GO" id="GO:0048046">
    <property type="term" value="C:apoplast"/>
    <property type="evidence" value="ECO:0007669"/>
    <property type="project" value="UniProtKB-SubCell"/>
</dbReference>
<evidence type="ECO:0000259" key="14">
    <source>
        <dbReference type="Pfam" id="PF00394"/>
    </source>
</evidence>
<dbReference type="EC" id="1.10.3.2" evidence="4 13"/>
<keyword evidence="8 13" id="KW-0677">Repeat</keyword>
<dbReference type="Pfam" id="PF00394">
    <property type="entry name" value="Cu-oxidase"/>
    <property type="match status" value="1"/>
</dbReference>
<dbReference type="InterPro" id="IPR008972">
    <property type="entry name" value="Cupredoxin"/>
</dbReference>
<evidence type="ECO:0000256" key="3">
    <source>
        <dbReference type="ARBA" id="ARBA00010609"/>
    </source>
</evidence>
<evidence type="ECO:0000259" key="16">
    <source>
        <dbReference type="Pfam" id="PF07732"/>
    </source>
</evidence>
<comment type="cofactor">
    <cofactor evidence="13">
        <name>Cu cation</name>
        <dbReference type="ChEBI" id="CHEBI:23378"/>
    </cofactor>
    <text evidence="13">Binds 4 Cu cations per monomer.</text>
</comment>